<accession>A0A9P3M1G4</accession>
<comment type="similarity">
    <text evidence="2">Belongs to the ERGIC family.</text>
</comment>
<dbReference type="GO" id="GO:0005789">
    <property type="term" value="C:endoplasmic reticulum membrane"/>
    <property type="evidence" value="ECO:0007669"/>
    <property type="project" value="TreeGrafter"/>
</dbReference>
<feature type="transmembrane region" description="Helical" evidence="7">
    <location>
        <begin position="349"/>
        <end position="372"/>
    </location>
</feature>
<dbReference type="GO" id="GO:0006890">
    <property type="term" value="P:retrograde vesicle-mediated transport, Golgi to endoplasmic reticulum"/>
    <property type="evidence" value="ECO:0007669"/>
    <property type="project" value="TreeGrafter"/>
</dbReference>
<feature type="domain" description="Endoplasmic reticulum vesicle transporter N-terminal" evidence="9">
    <location>
        <begin position="9"/>
        <end position="98"/>
    </location>
</feature>
<dbReference type="PANTHER" id="PTHR10984:SF25">
    <property type="entry name" value="ENDOPLASMIC RETICULUM-GOLGI INTERMEDIATE COMPARTMENT PROTEIN 3"/>
    <property type="match status" value="1"/>
</dbReference>
<dbReference type="InterPro" id="IPR012936">
    <property type="entry name" value="Erv_C"/>
</dbReference>
<reference evidence="10" key="1">
    <citation type="submission" date="2021-11" db="EMBL/GenBank/DDBJ databases">
        <authorList>
            <person name="Herlambang A."/>
            <person name="Guo Y."/>
            <person name="Takashima Y."/>
            <person name="Nishizawa T."/>
        </authorList>
    </citation>
    <scope>NUCLEOTIDE SEQUENCE</scope>
    <source>
        <strain evidence="10">E1425</strain>
    </source>
</reference>
<protein>
    <submittedName>
        <fullName evidence="10">Endoplasmic reticulum-Golgi intermediate compartment protein 3</fullName>
    </submittedName>
</protein>
<evidence type="ECO:0000256" key="6">
    <source>
        <dbReference type="SAM" id="MobiDB-lite"/>
    </source>
</evidence>
<evidence type="ECO:0000256" key="5">
    <source>
        <dbReference type="ARBA" id="ARBA00023136"/>
    </source>
</evidence>
<keyword evidence="5 7" id="KW-0472">Membrane</keyword>
<dbReference type="InterPro" id="IPR039542">
    <property type="entry name" value="Erv_N"/>
</dbReference>
<dbReference type="GO" id="GO:0000139">
    <property type="term" value="C:Golgi membrane"/>
    <property type="evidence" value="ECO:0007669"/>
    <property type="project" value="TreeGrafter"/>
</dbReference>
<evidence type="ECO:0000256" key="4">
    <source>
        <dbReference type="ARBA" id="ARBA00022989"/>
    </source>
</evidence>
<feature type="region of interest" description="Disordered" evidence="6">
    <location>
        <begin position="112"/>
        <end position="133"/>
    </location>
</feature>
<organism evidence="10 11">
    <name type="scientific">Entomortierella parvispora</name>
    <dbReference type="NCBI Taxonomy" id="205924"/>
    <lineage>
        <taxon>Eukaryota</taxon>
        <taxon>Fungi</taxon>
        <taxon>Fungi incertae sedis</taxon>
        <taxon>Mucoromycota</taxon>
        <taxon>Mortierellomycotina</taxon>
        <taxon>Mortierellomycetes</taxon>
        <taxon>Mortierellales</taxon>
        <taxon>Mortierellaceae</taxon>
        <taxon>Entomortierella</taxon>
    </lineage>
</organism>
<feature type="transmembrane region" description="Helical" evidence="7">
    <location>
        <begin position="29"/>
        <end position="49"/>
    </location>
</feature>
<dbReference type="PANTHER" id="PTHR10984">
    <property type="entry name" value="ENDOPLASMIC RETICULUM-GOLGI INTERMEDIATE COMPARTMENT PROTEIN"/>
    <property type="match status" value="1"/>
</dbReference>
<evidence type="ECO:0000259" key="8">
    <source>
        <dbReference type="Pfam" id="PF07970"/>
    </source>
</evidence>
<keyword evidence="11" id="KW-1185">Reference proteome</keyword>
<evidence type="ECO:0000256" key="7">
    <source>
        <dbReference type="SAM" id="Phobius"/>
    </source>
</evidence>
<dbReference type="AlphaFoldDB" id="A0A9P3M1G4"/>
<proteinExistence type="inferred from homology"/>
<dbReference type="OrthoDB" id="270930at2759"/>
<keyword evidence="3 7" id="KW-0812">Transmembrane</keyword>
<comment type="caution">
    <text evidence="10">The sequence shown here is derived from an EMBL/GenBank/DDBJ whole genome shotgun (WGS) entry which is preliminary data.</text>
</comment>
<dbReference type="Pfam" id="PF13850">
    <property type="entry name" value="ERGIC_N"/>
    <property type="match status" value="1"/>
</dbReference>
<dbReference type="EMBL" id="BQFW01000014">
    <property type="protein sequence ID" value="GJJ77995.1"/>
    <property type="molecule type" value="Genomic_DNA"/>
</dbReference>
<dbReference type="InterPro" id="IPR045888">
    <property type="entry name" value="Erv"/>
</dbReference>
<evidence type="ECO:0000313" key="11">
    <source>
        <dbReference type="Proteomes" id="UP000827284"/>
    </source>
</evidence>
<evidence type="ECO:0000256" key="1">
    <source>
        <dbReference type="ARBA" id="ARBA00004141"/>
    </source>
</evidence>
<dbReference type="GO" id="GO:0030134">
    <property type="term" value="C:COPII-coated ER to Golgi transport vesicle"/>
    <property type="evidence" value="ECO:0007669"/>
    <property type="project" value="TreeGrafter"/>
</dbReference>
<sequence length="388" mass="43564">MAKTTLNRFKNFDAYAKTLDDFRVKTSTGAIVTLASALIIFILLIGEFIDYRSIHLESSLIVDGGRKEKMAIEFDITFPKIPCYILTLDVMDVAGEHQSDISHSVYKVQLSPDGSEIRRERSPNLGNTGPDPKDVPEDYCGDCGGASKPEGGCCNTCEDVRQAYARVGWSFDKPDTIEQCVREGYMEKVKEQADQGCRMHGQLTVNKVAGNFHIAPGRSFQMGNRHVHDVAQYMQHGLDFSHHIKLLSFGQKVPNIHNPLDDQRVTEAEGLYMFQYYVKVVGTKYHYLNRLPVDTNQYSVTQYNRNLMVKDGFGRTVQTNDGLPGVFFNFDISPMLVIQKEERKSFSSFLTGVCAIVGGIFTVASILDGAIWRAERSLKRKMELGKAL</sequence>
<evidence type="ECO:0000259" key="9">
    <source>
        <dbReference type="Pfam" id="PF13850"/>
    </source>
</evidence>
<feature type="domain" description="Endoplasmic reticulum vesicle transporter C-terminal" evidence="8">
    <location>
        <begin position="143"/>
        <end position="368"/>
    </location>
</feature>
<dbReference type="Pfam" id="PF07970">
    <property type="entry name" value="COPIIcoated_ERV"/>
    <property type="match status" value="1"/>
</dbReference>
<dbReference type="Proteomes" id="UP000827284">
    <property type="component" value="Unassembled WGS sequence"/>
</dbReference>
<name>A0A9P3M1G4_9FUNG</name>
<evidence type="ECO:0000256" key="2">
    <source>
        <dbReference type="ARBA" id="ARBA00005648"/>
    </source>
</evidence>
<reference evidence="10" key="2">
    <citation type="journal article" date="2022" name="Microbiol. Resour. Announc.">
        <title>Whole-Genome Sequence of Entomortierella parvispora E1425, a Mucoromycotan Fungus Associated with Burkholderiaceae-Related Endosymbiotic Bacteria.</title>
        <authorList>
            <person name="Herlambang A."/>
            <person name="Guo Y."/>
            <person name="Takashima Y."/>
            <person name="Narisawa K."/>
            <person name="Ohta H."/>
            <person name="Nishizawa T."/>
        </authorList>
    </citation>
    <scope>NUCLEOTIDE SEQUENCE</scope>
    <source>
        <strain evidence="10">E1425</strain>
    </source>
</reference>
<evidence type="ECO:0000256" key="3">
    <source>
        <dbReference type="ARBA" id="ARBA00022692"/>
    </source>
</evidence>
<gene>
    <name evidence="10" type="ORF">EMPS_10354</name>
</gene>
<comment type="subcellular location">
    <subcellularLocation>
        <location evidence="1">Membrane</location>
        <topology evidence="1">Multi-pass membrane protein</topology>
    </subcellularLocation>
</comment>
<evidence type="ECO:0000313" key="10">
    <source>
        <dbReference type="EMBL" id="GJJ77995.1"/>
    </source>
</evidence>
<dbReference type="GO" id="GO:0006888">
    <property type="term" value="P:endoplasmic reticulum to Golgi vesicle-mediated transport"/>
    <property type="evidence" value="ECO:0007669"/>
    <property type="project" value="TreeGrafter"/>
</dbReference>
<keyword evidence="4 7" id="KW-1133">Transmembrane helix</keyword>